<evidence type="ECO:0000256" key="4">
    <source>
        <dbReference type="ARBA" id="ARBA00022722"/>
    </source>
</evidence>
<name>A0ABW3P9E6_9PROT</name>
<feature type="transmembrane region" description="Helical" evidence="7">
    <location>
        <begin position="6"/>
        <end position="30"/>
    </location>
</feature>
<organism evidence="9 10">
    <name type="scientific">Methylophilus flavus</name>
    <dbReference type="NCBI Taxonomy" id="640084"/>
    <lineage>
        <taxon>Bacteria</taxon>
        <taxon>Pseudomonadati</taxon>
        <taxon>Pseudomonadota</taxon>
        <taxon>Betaproteobacteria</taxon>
        <taxon>Nitrosomonadales</taxon>
        <taxon>Methylophilaceae</taxon>
        <taxon>Methylophilus</taxon>
    </lineage>
</organism>
<keyword evidence="7" id="KW-1133">Transmembrane helix</keyword>
<proteinExistence type="inferred from homology"/>
<keyword evidence="6" id="KW-0378">Hydrolase</keyword>
<dbReference type="Pfam" id="PF05840">
    <property type="entry name" value="Phage_GPA"/>
    <property type="match status" value="1"/>
</dbReference>
<evidence type="ECO:0000256" key="7">
    <source>
        <dbReference type="SAM" id="Phobius"/>
    </source>
</evidence>
<comment type="caution">
    <text evidence="9">The sequence shown here is derived from an EMBL/GenBank/DDBJ whole genome shotgun (WGS) entry which is preliminary data.</text>
</comment>
<keyword evidence="7" id="KW-0472">Membrane</keyword>
<evidence type="ECO:0000259" key="8">
    <source>
        <dbReference type="Pfam" id="PF05840"/>
    </source>
</evidence>
<dbReference type="InterPro" id="IPR008766">
    <property type="entry name" value="Replication_gene_A-like"/>
</dbReference>
<evidence type="ECO:0000313" key="10">
    <source>
        <dbReference type="Proteomes" id="UP001597206"/>
    </source>
</evidence>
<evidence type="ECO:0000256" key="6">
    <source>
        <dbReference type="ARBA" id="ARBA00022801"/>
    </source>
</evidence>
<feature type="domain" description="Replication gene A protein-like" evidence="8">
    <location>
        <begin position="42"/>
        <end position="251"/>
    </location>
</feature>
<comment type="similarity">
    <text evidence="2">Belongs to the phage GPA family.</text>
</comment>
<dbReference type="RefSeq" id="WP_379032110.1">
    <property type="nucleotide sequence ID" value="NZ_JBHTLN010000001.1"/>
</dbReference>
<dbReference type="GO" id="GO:0004519">
    <property type="term" value="F:endonuclease activity"/>
    <property type="evidence" value="ECO:0007669"/>
    <property type="project" value="UniProtKB-KW"/>
</dbReference>
<keyword evidence="5 9" id="KW-0255">Endonuclease</keyword>
<keyword evidence="7" id="KW-0812">Transmembrane</keyword>
<evidence type="ECO:0000313" key="9">
    <source>
        <dbReference type="EMBL" id="MFD1122152.1"/>
    </source>
</evidence>
<keyword evidence="3" id="KW-0235">DNA replication</keyword>
<evidence type="ECO:0000256" key="3">
    <source>
        <dbReference type="ARBA" id="ARBA00022705"/>
    </source>
</evidence>
<evidence type="ECO:0000256" key="1">
    <source>
        <dbReference type="ARBA" id="ARBA00003293"/>
    </source>
</evidence>
<reference evidence="10" key="1">
    <citation type="journal article" date="2019" name="Int. J. Syst. Evol. Microbiol.">
        <title>The Global Catalogue of Microorganisms (GCM) 10K type strain sequencing project: providing services to taxonomists for standard genome sequencing and annotation.</title>
        <authorList>
            <consortium name="The Broad Institute Genomics Platform"/>
            <consortium name="The Broad Institute Genome Sequencing Center for Infectious Disease"/>
            <person name="Wu L."/>
            <person name="Ma J."/>
        </authorList>
    </citation>
    <scope>NUCLEOTIDE SEQUENCE [LARGE SCALE GENOMIC DNA]</scope>
    <source>
        <strain evidence="10">CCUG 58411</strain>
    </source>
</reference>
<evidence type="ECO:0000256" key="2">
    <source>
        <dbReference type="ARBA" id="ARBA00009260"/>
    </source>
</evidence>
<dbReference type="EMBL" id="JBHTLN010000001">
    <property type="protein sequence ID" value="MFD1122152.1"/>
    <property type="molecule type" value="Genomic_DNA"/>
</dbReference>
<accession>A0ABW3P9E6</accession>
<keyword evidence="4" id="KW-0540">Nuclease</keyword>
<gene>
    <name evidence="9" type="ORF">ACFQ2T_06530</name>
</gene>
<protein>
    <submittedName>
        <fullName evidence="9">Replication endonuclease</fullName>
    </submittedName>
</protein>
<evidence type="ECO:0000256" key="5">
    <source>
        <dbReference type="ARBA" id="ARBA00022759"/>
    </source>
</evidence>
<comment type="function">
    <text evidence="1">Possible endonuclease which induces a single-strand cut and initiates DNA replication.</text>
</comment>
<dbReference type="Proteomes" id="UP001597206">
    <property type="component" value="Unassembled WGS sequence"/>
</dbReference>
<sequence length="414" mass="47813">MAITLNYSMAFIVLHNTFLTCCFLYLCLFVRVNLYKLALSPQNAGTYVSDESFERRKQQKLRNKRALEATHLENEDGDVFSLFDLAKTSLANPENRRNELMTRIRGFEEISKKYKHQAMFYTVTCPSRMHARHSKSGDAILNYDGTTPKESQKYLVTMWSQIRAKLQRLGIQIYGFRVAEPHHDGTPHWHLLLFVESEKADQLTAVIRDYAMREDGDEKGADKHRFELIKIDPKQGATGYISKYISKSIDGFGIDDDLYGNDSKSAADRVCTWASVWGIRQFQQIGGPPVSVYRELRRIKGDDLSGILKQAHLAADNKKWDELIEIMGGPFAKRKEQTIKVYRLWSDELNRYREPKGYKITGVEAGNVTVLTRLHTWTLKTDYKPNSEQKDQWKPIPIKKALDPPIFISEYLKK</sequence>
<keyword evidence="10" id="KW-1185">Reference proteome</keyword>